<feature type="signal peptide" evidence="1">
    <location>
        <begin position="1"/>
        <end position="18"/>
    </location>
</feature>
<dbReference type="EMBL" id="LWBO01000009">
    <property type="protein sequence ID" value="OQP49917.1"/>
    <property type="molecule type" value="Genomic_DNA"/>
</dbReference>
<name>A0ABX3NYI0_9BACT</name>
<evidence type="ECO:0000313" key="2">
    <source>
        <dbReference type="EMBL" id="OQP49917.1"/>
    </source>
</evidence>
<sequence length="87" mass="9678">MKPSLLLLLSFGITVALKAQHVIVLLPTTGEVRKYSDSDLKRHLDLSVDGIRMFVSDSGQVTSEFNMKGGHVNGYRKFYKNGIHLTS</sequence>
<reference evidence="2 3" key="1">
    <citation type="submission" date="2016-04" db="EMBL/GenBank/DDBJ databases">
        <authorList>
            <person name="Chen L."/>
            <person name="Zhuang W."/>
            <person name="Wang G."/>
        </authorList>
    </citation>
    <scope>NUCLEOTIDE SEQUENCE [LARGE SCALE GENOMIC DNA]</scope>
    <source>
        <strain evidence="3">GR20</strain>
    </source>
</reference>
<protein>
    <submittedName>
        <fullName evidence="2">Uncharacterized protein</fullName>
    </submittedName>
</protein>
<accession>A0ABX3NYI0</accession>
<proteinExistence type="predicted"/>
<keyword evidence="3" id="KW-1185">Reference proteome</keyword>
<feature type="chain" id="PRO_5045972313" evidence="1">
    <location>
        <begin position="19"/>
        <end position="87"/>
    </location>
</feature>
<dbReference type="Proteomes" id="UP000192277">
    <property type="component" value="Unassembled WGS sequence"/>
</dbReference>
<organism evidence="2 3">
    <name type="scientific">Niastella koreensis</name>
    <dbReference type="NCBI Taxonomy" id="354356"/>
    <lineage>
        <taxon>Bacteria</taxon>
        <taxon>Pseudomonadati</taxon>
        <taxon>Bacteroidota</taxon>
        <taxon>Chitinophagia</taxon>
        <taxon>Chitinophagales</taxon>
        <taxon>Chitinophagaceae</taxon>
        <taxon>Niastella</taxon>
    </lineage>
</organism>
<evidence type="ECO:0000256" key="1">
    <source>
        <dbReference type="SAM" id="SignalP"/>
    </source>
</evidence>
<keyword evidence="1" id="KW-0732">Signal</keyword>
<comment type="caution">
    <text evidence="2">The sequence shown here is derived from an EMBL/GenBank/DDBJ whole genome shotgun (WGS) entry which is preliminary data.</text>
</comment>
<evidence type="ECO:0000313" key="3">
    <source>
        <dbReference type="Proteomes" id="UP000192277"/>
    </source>
</evidence>
<gene>
    <name evidence="2" type="ORF">A4D02_27975</name>
</gene>